<comment type="catalytic activity">
    <reaction evidence="11">
        <text>L-leucine + 2-oxoglutarate = 4-methyl-2-oxopentanoate + L-glutamate</text>
        <dbReference type="Rhea" id="RHEA:18321"/>
        <dbReference type="ChEBI" id="CHEBI:16810"/>
        <dbReference type="ChEBI" id="CHEBI:17865"/>
        <dbReference type="ChEBI" id="CHEBI:29985"/>
        <dbReference type="ChEBI" id="CHEBI:57427"/>
        <dbReference type="EC" id="2.6.1.42"/>
    </reaction>
</comment>
<gene>
    <name evidence="13" type="ORF">RSPPHO_00760</name>
</gene>
<comment type="pathway">
    <text evidence="2">Amino-acid biosynthesis; L-isoleucine biosynthesis; L-isoleucine from 2-oxobutanoate: step 4/4.</text>
</comment>
<dbReference type="eggNOG" id="COG0115">
    <property type="taxonomic scope" value="Bacteria"/>
</dbReference>
<dbReference type="GO" id="GO:0052654">
    <property type="term" value="F:L-leucine-2-oxoglutarate transaminase activity"/>
    <property type="evidence" value="ECO:0007669"/>
    <property type="project" value="RHEA"/>
</dbReference>
<feature type="region of interest" description="Disordered" evidence="12">
    <location>
        <begin position="1"/>
        <end position="82"/>
    </location>
</feature>
<evidence type="ECO:0000256" key="3">
    <source>
        <dbReference type="ARBA" id="ARBA00004931"/>
    </source>
</evidence>
<evidence type="ECO:0000256" key="8">
    <source>
        <dbReference type="ARBA" id="ARBA00023304"/>
    </source>
</evidence>
<keyword evidence="14" id="KW-1185">Reference proteome</keyword>
<comment type="similarity">
    <text evidence="5">Belongs to the class-IV pyridoxal-phosphate-dependent aminotransferase family.</text>
</comment>
<evidence type="ECO:0000313" key="13">
    <source>
        <dbReference type="EMBL" id="CCG07386.1"/>
    </source>
</evidence>
<dbReference type="PATRIC" id="fig|1150469.3.peg.874"/>
<keyword evidence="8" id="KW-0100">Branched-chain amino acid biosynthesis</keyword>
<sequence length="371" mass="40703">MTLDGLEERSPSSSLGSRVARSDVKRKAALVKTKPCPPRAPWPGGQKASSPATLKAERSAARRALGTRKEDHPMAGHGTAHGRQRTLVCVDGDWQEGNPALLGPTTHGVWMASTVFDGARYFDGMAPDLLPHCERLTQSARLMGLEPCLTGAEIAELAWEGIRRFQSRFEADADLYICPMVYGETGFILPDAESARLVLSIWEAPLPAPDGFSACLTPFRRPARDQAPTGAKASCLYPNVGRGLRWARERGFDTGVVLDPAGNVAEFSYTNLFFARGSQVISPVPNGTFLNGLTRQRVIRLLRDAGVDVVERAVEFAELRDADEIFATGNYFKVGPCRRLEDRDLPQGPWYRKARDLYWAFARDTALTPAS</sequence>
<protein>
    <recommendedName>
        <fullName evidence="7">Probable branched-chain-amino-acid aminotransferase</fullName>
        <ecNumber evidence="6">2.6.1.42</ecNumber>
    </recommendedName>
</protein>
<dbReference type="InterPro" id="IPR043131">
    <property type="entry name" value="BCAT-like_N"/>
</dbReference>
<comment type="pathway">
    <text evidence="3">Amino-acid biosynthesis; L-valine biosynthesis; L-valine from pyruvate: step 4/4.</text>
</comment>
<evidence type="ECO:0000256" key="10">
    <source>
        <dbReference type="ARBA" id="ARBA00048798"/>
    </source>
</evidence>
<organism evidence="13 14">
    <name type="scientific">Pararhodospirillum photometricum DSM 122</name>
    <dbReference type="NCBI Taxonomy" id="1150469"/>
    <lineage>
        <taxon>Bacteria</taxon>
        <taxon>Pseudomonadati</taxon>
        <taxon>Pseudomonadota</taxon>
        <taxon>Alphaproteobacteria</taxon>
        <taxon>Rhodospirillales</taxon>
        <taxon>Rhodospirillaceae</taxon>
        <taxon>Pararhodospirillum</taxon>
    </lineage>
</organism>
<dbReference type="InterPro" id="IPR036038">
    <property type="entry name" value="Aminotransferase-like"/>
</dbReference>
<comment type="function">
    <text evidence="1">Acts on leucine, isoleucine and valine.</text>
</comment>
<name>H6SQS1_PARPM</name>
<dbReference type="AlphaFoldDB" id="H6SQS1"/>
<dbReference type="InterPro" id="IPR043132">
    <property type="entry name" value="BCAT-like_C"/>
</dbReference>
<dbReference type="PANTHER" id="PTHR42743:SF11">
    <property type="entry name" value="AMINODEOXYCHORISMATE LYASE"/>
    <property type="match status" value="1"/>
</dbReference>
<evidence type="ECO:0000256" key="5">
    <source>
        <dbReference type="ARBA" id="ARBA00009320"/>
    </source>
</evidence>
<dbReference type="InterPro" id="IPR001544">
    <property type="entry name" value="Aminotrans_IV"/>
</dbReference>
<evidence type="ECO:0000256" key="11">
    <source>
        <dbReference type="ARBA" id="ARBA00049229"/>
    </source>
</evidence>
<accession>H6SQS1</accession>
<dbReference type="HOGENOM" id="CLU_020844_3_2_5"/>
<dbReference type="KEGG" id="rpm:RSPPHO_00760"/>
<dbReference type="NCBIfam" id="NF009896">
    <property type="entry name" value="PRK13356.1"/>
    <property type="match status" value="1"/>
</dbReference>
<comment type="pathway">
    <text evidence="4">Amino-acid biosynthesis; L-leucine biosynthesis; L-leucine from 3-methyl-2-oxobutanoate: step 4/4.</text>
</comment>
<evidence type="ECO:0000313" key="14">
    <source>
        <dbReference type="Proteomes" id="UP000033220"/>
    </source>
</evidence>
<proteinExistence type="inferred from homology"/>
<reference evidence="13 14" key="1">
    <citation type="submission" date="2012-02" db="EMBL/GenBank/DDBJ databases">
        <title>Shotgun genome sequence of Phaeospirillum photometricum DSM 122.</title>
        <authorList>
            <person name="Duquesne K."/>
            <person name="Sturgis J."/>
        </authorList>
    </citation>
    <scope>NUCLEOTIDE SEQUENCE [LARGE SCALE GENOMIC DNA]</scope>
    <source>
        <strain evidence="14">DSM122</strain>
    </source>
</reference>
<dbReference type="Proteomes" id="UP000033220">
    <property type="component" value="Chromosome DSM 122"/>
</dbReference>
<dbReference type="GO" id="GO:0009082">
    <property type="term" value="P:branched-chain amino acid biosynthetic process"/>
    <property type="evidence" value="ECO:0007669"/>
    <property type="project" value="UniProtKB-KW"/>
</dbReference>
<dbReference type="EC" id="2.6.1.42" evidence="6"/>
<dbReference type="STRING" id="1150469.RSPPHO_00760"/>
<evidence type="ECO:0000256" key="12">
    <source>
        <dbReference type="SAM" id="MobiDB-lite"/>
    </source>
</evidence>
<feature type="compositionally biased region" description="Basic and acidic residues" evidence="12">
    <location>
        <begin position="1"/>
        <end position="10"/>
    </location>
</feature>
<comment type="catalytic activity">
    <reaction evidence="10">
        <text>L-isoleucine + 2-oxoglutarate = (S)-3-methyl-2-oxopentanoate + L-glutamate</text>
        <dbReference type="Rhea" id="RHEA:24801"/>
        <dbReference type="ChEBI" id="CHEBI:16810"/>
        <dbReference type="ChEBI" id="CHEBI:29985"/>
        <dbReference type="ChEBI" id="CHEBI:35146"/>
        <dbReference type="ChEBI" id="CHEBI:58045"/>
        <dbReference type="EC" id="2.6.1.42"/>
    </reaction>
</comment>
<dbReference type="GO" id="GO:0052656">
    <property type="term" value="F:L-isoleucine-2-oxoglutarate transaminase activity"/>
    <property type="evidence" value="ECO:0007669"/>
    <property type="project" value="RHEA"/>
</dbReference>
<evidence type="ECO:0000256" key="1">
    <source>
        <dbReference type="ARBA" id="ARBA00003109"/>
    </source>
</evidence>
<evidence type="ECO:0000256" key="7">
    <source>
        <dbReference type="ARBA" id="ARBA00014472"/>
    </source>
</evidence>
<evidence type="ECO:0000256" key="9">
    <source>
        <dbReference type="ARBA" id="ARBA00048212"/>
    </source>
</evidence>
<evidence type="ECO:0000256" key="4">
    <source>
        <dbReference type="ARBA" id="ARBA00005072"/>
    </source>
</evidence>
<dbReference type="GO" id="GO:0005829">
    <property type="term" value="C:cytosol"/>
    <property type="evidence" value="ECO:0007669"/>
    <property type="project" value="TreeGrafter"/>
</dbReference>
<keyword evidence="8" id="KW-0028">Amino-acid biosynthesis</keyword>
<evidence type="ECO:0000256" key="6">
    <source>
        <dbReference type="ARBA" id="ARBA00013053"/>
    </source>
</evidence>
<dbReference type="Gene3D" id="3.20.10.10">
    <property type="entry name" value="D-amino Acid Aminotransferase, subunit A, domain 2"/>
    <property type="match status" value="1"/>
</dbReference>
<dbReference type="InterPro" id="IPR050571">
    <property type="entry name" value="Class-IV_PLP-Dep_Aminotrnsfr"/>
</dbReference>
<evidence type="ECO:0000256" key="2">
    <source>
        <dbReference type="ARBA" id="ARBA00004824"/>
    </source>
</evidence>
<dbReference type="EMBL" id="HE663493">
    <property type="protein sequence ID" value="CCG07386.1"/>
    <property type="molecule type" value="Genomic_DNA"/>
</dbReference>
<dbReference type="Gene3D" id="3.30.470.10">
    <property type="match status" value="1"/>
</dbReference>
<dbReference type="SUPFAM" id="SSF56752">
    <property type="entry name" value="D-aminoacid aminotransferase-like PLP-dependent enzymes"/>
    <property type="match status" value="1"/>
</dbReference>
<keyword evidence="13" id="KW-0032">Aminotransferase</keyword>
<dbReference type="GO" id="GO:0052655">
    <property type="term" value="F:L-valine-2-oxoglutarate transaminase activity"/>
    <property type="evidence" value="ECO:0007669"/>
    <property type="project" value="RHEA"/>
</dbReference>
<keyword evidence="13" id="KW-0808">Transferase</keyword>
<comment type="catalytic activity">
    <reaction evidence="9">
        <text>L-valine + 2-oxoglutarate = 3-methyl-2-oxobutanoate + L-glutamate</text>
        <dbReference type="Rhea" id="RHEA:24813"/>
        <dbReference type="ChEBI" id="CHEBI:11851"/>
        <dbReference type="ChEBI" id="CHEBI:16810"/>
        <dbReference type="ChEBI" id="CHEBI:29985"/>
        <dbReference type="ChEBI" id="CHEBI:57762"/>
        <dbReference type="EC" id="2.6.1.42"/>
    </reaction>
</comment>
<dbReference type="PANTHER" id="PTHR42743">
    <property type="entry name" value="AMINO-ACID AMINOTRANSFERASE"/>
    <property type="match status" value="1"/>
</dbReference>
<dbReference type="Pfam" id="PF01063">
    <property type="entry name" value="Aminotran_4"/>
    <property type="match status" value="1"/>
</dbReference>